<evidence type="ECO:0000256" key="1">
    <source>
        <dbReference type="ARBA" id="ARBA00022741"/>
    </source>
</evidence>
<dbReference type="InterPro" id="IPR014016">
    <property type="entry name" value="UvrD-like_ATP-bd"/>
</dbReference>
<dbReference type="SUPFAM" id="SSF52540">
    <property type="entry name" value="P-loop containing nucleoside triphosphate hydrolases"/>
    <property type="match status" value="1"/>
</dbReference>
<evidence type="ECO:0000313" key="8">
    <source>
        <dbReference type="EMBL" id="MCK8479765.1"/>
    </source>
</evidence>
<dbReference type="RefSeq" id="WP_248412016.1">
    <property type="nucleotide sequence ID" value="NZ_JALPQF010000003.1"/>
</dbReference>
<proteinExistence type="predicted"/>
<keyword evidence="4 5" id="KW-0067">ATP-binding</keyword>
<organism evidence="8 9">
    <name type="scientific">Psychroserpens algicola</name>
    <dbReference type="NCBI Taxonomy" id="1719034"/>
    <lineage>
        <taxon>Bacteria</taxon>
        <taxon>Pseudomonadati</taxon>
        <taxon>Bacteroidota</taxon>
        <taxon>Flavobacteriia</taxon>
        <taxon>Flavobacteriales</taxon>
        <taxon>Flavobacteriaceae</taxon>
        <taxon>Psychroserpens</taxon>
    </lineage>
</organism>
<dbReference type="EMBL" id="JALPQF010000003">
    <property type="protein sequence ID" value="MCK8479765.1"/>
    <property type="molecule type" value="Genomic_DNA"/>
</dbReference>
<evidence type="ECO:0000256" key="6">
    <source>
        <dbReference type="SAM" id="Coils"/>
    </source>
</evidence>
<feature type="binding site" evidence="5">
    <location>
        <begin position="44"/>
        <end position="51"/>
    </location>
    <ligand>
        <name>ATP</name>
        <dbReference type="ChEBI" id="CHEBI:30616"/>
    </ligand>
</feature>
<evidence type="ECO:0000313" key="9">
    <source>
        <dbReference type="Proteomes" id="UP001203687"/>
    </source>
</evidence>
<feature type="coiled-coil region" evidence="6">
    <location>
        <begin position="495"/>
        <end position="522"/>
    </location>
</feature>
<keyword evidence="1 5" id="KW-0547">Nucleotide-binding</keyword>
<keyword evidence="6" id="KW-0175">Coiled coil</keyword>
<keyword evidence="2 5" id="KW-0378">Hydrolase</keyword>
<evidence type="ECO:0000256" key="3">
    <source>
        <dbReference type="ARBA" id="ARBA00022806"/>
    </source>
</evidence>
<dbReference type="InterPro" id="IPR000212">
    <property type="entry name" value="DNA_helicase_UvrD/REP"/>
</dbReference>
<gene>
    <name evidence="8" type="ORF">MUY34_03985</name>
</gene>
<dbReference type="PANTHER" id="PTHR11070:SF3">
    <property type="entry name" value="DNA 3'-5' HELICASE"/>
    <property type="match status" value="1"/>
</dbReference>
<evidence type="ECO:0000256" key="4">
    <source>
        <dbReference type="ARBA" id="ARBA00022840"/>
    </source>
</evidence>
<dbReference type="PROSITE" id="PS51198">
    <property type="entry name" value="UVRD_HELICASE_ATP_BIND"/>
    <property type="match status" value="1"/>
</dbReference>
<sequence length="654" mass="76376">MANSAVYKRRLIMVETVEGNIQELDEFQKILKHIANEDNFLLSGGAGSGKTFTLVQVIKKVIEEYPTSKVACMTYTNAAVKEIEERVNHKNLNVTTIHDFLWDNIKHFQKELKKSLIDLANDDEITRIKILDTEVPVDYFEDLEKGIQYKEYLRLAEGIISHDELLILANHMFKMYPKLNDILKDKFKFIFVDEYQDTNKLVIEIFLDHFKSSNKSNIIGFFGDAMQSIYDDGVGNLDNYKGEEDGQIKEVKKEQNRRNPKLIIELANKLRTDGLIQTESEDLNAPNIDEFGSLKLGEIKFLYSNDNNLEKVKSHLRWDFNNSKKTKELNLTHNLIADKAGFKTLMDVYDSDPIIGLKSDILKKIKYNKKNNKPEIVITEDDTFESVVDKFQLKNRQRELKKDILLADSEKALLFNQLKDMPFSLVRKIYINKDSLIDDKKQDEDDENKKSSKRDNLIKHLFKIQTNISLYQNKKYNEFLRATDYRFQVKSIADKVELKENIENLVNANDKTIEEMINLANEKEICLIDDKVNTFKEKNEYLYNRIKDIKFNEFQKLFEYLEGKTPFSTQHKTKGTEFENVLVILDNGDWNNYNFQNLFLETGTSSVLQRTQKIFYVCCTRAKEKLAIYFNSPSDAVLTKAKEWFGEDNVVNLE</sequence>
<dbReference type="Pfam" id="PF13245">
    <property type="entry name" value="AAA_19"/>
    <property type="match status" value="1"/>
</dbReference>
<keyword evidence="3 5" id="KW-0347">Helicase</keyword>
<name>A0ABT0H5V8_9FLAO</name>
<keyword evidence="9" id="KW-1185">Reference proteome</keyword>
<dbReference type="InterPro" id="IPR027417">
    <property type="entry name" value="P-loop_NTPase"/>
</dbReference>
<feature type="domain" description="UvrD-like helicase ATP-binding" evidence="7">
    <location>
        <begin position="23"/>
        <end position="260"/>
    </location>
</feature>
<protein>
    <submittedName>
        <fullName evidence="8">ATP-dependent helicase</fullName>
    </submittedName>
</protein>
<evidence type="ECO:0000256" key="5">
    <source>
        <dbReference type="PROSITE-ProRule" id="PRU00560"/>
    </source>
</evidence>
<dbReference type="GO" id="GO:0004386">
    <property type="term" value="F:helicase activity"/>
    <property type="evidence" value="ECO:0007669"/>
    <property type="project" value="UniProtKB-KW"/>
</dbReference>
<dbReference type="Proteomes" id="UP001203687">
    <property type="component" value="Unassembled WGS sequence"/>
</dbReference>
<evidence type="ECO:0000259" key="7">
    <source>
        <dbReference type="PROSITE" id="PS51198"/>
    </source>
</evidence>
<dbReference type="PANTHER" id="PTHR11070">
    <property type="entry name" value="UVRD / RECB / PCRA DNA HELICASE FAMILY MEMBER"/>
    <property type="match status" value="1"/>
</dbReference>
<accession>A0ABT0H5V8</accession>
<reference evidence="8" key="1">
    <citation type="submission" date="2022-04" db="EMBL/GenBank/DDBJ databases">
        <authorList>
            <person name="Ren T."/>
        </authorList>
    </citation>
    <scope>NUCLEOTIDE SEQUENCE</scope>
    <source>
        <strain evidence="8">F63249</strain>
    </source>
</reference>
<comment type="caution">
    <text evidence="8">The sequence shown here is derived from an EMBL/GenBank/DDBJ whole genome shotgun (WGS) entry which is preliminary data.</text>
</comment>
<evidence type="ECO:0000256" key="2">
    <source>
        <dbReference type="ARBA" id="ARBA00022801"/>
    </source>
</evidence>
<dbReference type="Gene3D" id="3.40.50.300">
    <property type="entry name" value="P-loop containing nucleotide triphosphate hydrolases"/>
    <property type="match status" value="2"/>
</dbReference>